<dbReference type="Gene3D" id="3.40.1170.60">
    <property type="match status" value="1"/>
</dbReference>
<dbReference type="InterPro" id="IPR036775">
    <property type="entry name" value="DNA_pol_Y-fam_lit_finger_sf"/>
</dbReference>
<evidence type="ECO:0000256" key="8">
    <source>
        <dbReference type="ARBA" id="ARBA00022723"/>
    </source>
</evidence>
<keyword evidence="9 15" id="KW-0227">DNA damage</keyword>
<feature type="active site" evidence="15">
    <location>
        <position position="102"/>
    </location>
</feature>
<organism evidence="17 18">
    <name type="scientific">Leptotrichia wadei</name>
    <dbReference type="NCBI Taxonomy" id="157687"/>
    <lineage>
        <taxon>Bacteria</taxon>
        <taxon>Fusobacteriati</taxon>
        <taxon>Fusobacteriota</taxon>
        <taxon>Fusobacteriia</taxon>
        <taxon>Fusobacteriales</taxon>
        <taxon>Leptotrichiaceae</taxon>
        <taxon>Leptotrichia</taxon>
    </lineage>
</organism>
<keyword evidence="8 15" id="KW-0479">Metal-binding</keyword>
<dbReference type="PANTHER" id="PTHR11076:SF33">
    <property type="entry name" value="DNA POLYMERASE KAPPA"/>
    <property type="match status" value="1"/>
</dbReference>
<dbReference type="GO" id="GO:0003887">
    <property type="term" value="F:DNA-directed DNA polymerase activity"/>
    <property type="evidence" value="ECO:0007669"/>
    <property type="project" value="UniProtKB-UniRule"/>
</dbReference>
<dbReference type="GO" id="GO:0000287">
    <property type="term" value="F:magnesium ion binding"/>
    <property type="evidence" value="ECO:0007669"/>
    <property type="project" value="UniProtKB-UniRule"/>
</dbReference>
<dbReference type="Pfam" id="PF00817">
    <property type="entry name" value="IMS"/>
    <property type="match status" value="1"/>
</dbReference>
<evidence type="ECO:0000256" key="7">
    <source>
        <dbReference type="ARBA" id="ARBA00022705"/>
    </source>
</evidence>
<evidence type="ECO:0000256" key="2">
    <source>
        <dbReference type="ARBA" id="ARBA00010945"/>
    </source>
</evidence>
<evidence type="ECO:0000256" key="9">
    <source>
        <dbReference type="ARBA" id="ARBA00022763"/>
    </source>
</evidence>
<evidence type="ECO:0000313" key="18">
    <source>
        <dbReference type="Proteomes" id="UP000321944"/>
    </source>
</evidence>
<keyword evidence="13 15" id="KW-0234">DNA repair</keyword>
<evidence type="ECO:0000256" key="1">
    <source>
        <dbReference type="ARBA" id="ARBA00004496"/>
    </source>
</evidence>
<keyword evidence="7 15" id="KW-0235">DNA replication</keyword>
<dbReference type="InterPro" id="IPR050116">
    <property type="entry name" value="DNA_polymerase-Y"/>
</dbReference>
<evidence type="ECO:0000256" key="14">
    <source>
        <dbReference type="ARBA" id="ARBA00049244"/>
    </source>
</evidence>
<evidence type="ECO:0000256" key="5">
    <source>
        <dbReference type="ARBA" id="ARBA00022679"/>
    </source>
</evidence>
<keyword evidence="11 15" id="KW-0239">DNA-directed DNA polymerase</keyword>
<evidence type="ECO:0000256" key="11">
    <source>
        <dbReference type="ARBA" id="ARBA00022932"/>
    </source>
</evidence>
<dbReference type="InterPro" id="IPR043502">
    <property type="entry name" value="DNA/RNA_pol_sf"/>
</dbReference>
<dbReference type="Gene3D" id="1.10.150.20">
    <property type="entry name" value="5' to 3' exonuclease, C-terminal subdomain"/>
    <property type="match status" value="1"/>
</dbReference>
<feature type="domain" description="UmuC" evidence="16">
    <location>
        <begin position="7"/>
        <end position="194"/>
    </location>
</feature>
<keyword evidence="6 15" id="KW-0548">Nucleotidyltransferase</keyword>
<dbReference type="RefSeq" id="WP_147003325.1">
    <property type="nucleotide sequence ID" value="NZ_AP019841.1"/>
</dbReference>
<dbReference type="InterPro" id="IPR053848">
    <property type="entry name" value="IMS_HHH_1"/>
</dbReference>
<sequence length="364" mass="42315">MEKGKIYLHYDMDAFFASIEQRDNSELCGKPIAIGYGVVTTASYEARKYGIKSAMPTVQAKRLCPNLIVVNLRKGVYFEEGRRIQELIKKVLKKCEFTSVDEGYIDITEFIRNKNVKLSKREEILKIEKFIKRFKKYIFDNSRLTCSVGIGFSKISAKIASDIDKPNGYFIFKDRDHFLDYIYDKELGIIPGIGKKTREVLELFNITKVFQLYEIGKNELVRRFGESKGEYLYNSIRGLHISEINTDRKRQSYGHEITFHQAENDILTLYSELKRQSKRLSDRLIEKNEFAKTVTVKIRYSNFVTHTRSKTLKSATNNGDTIYEAALENLEFFEKKDEVRLIGVQLSTILKSDVVQLSLFDDLR</sequence>
<dbReference type="Proteomes" id="UP000321944">
    <property type="component" value="Chromosome"/>
</dbReference>
<comment type="catalytic activity">
    <reaction evidence="14 15">
        <text>DNA(n) + a 2'-deoxyribonucleoside 5'-triphosphate = DNA(n+1) + diphosphate</text>
        <dbReference type="Rhea" id="RHEA:22508"/>
        <dbReference type="Rhea" id="RHEA-COMP:17339"/>
        <dbReference type="Rhea" id="RHEA-COMP:17340"/>
        <dbReference type="ChEBI" id="CHEBI:33019"/>
        <dbReference type="ChEBI" id="CHEBI:61560"/>
        <dbReference type="ChEBI" id="CHEBI:173112"/>
        <dbReference type="EC" id="2.7.7.7"/>
    </reaction>
</comment>
<reference evidence="17 18" key="1">
    <citation type="submission" date="2019-07" db="EMBL/GenBank/DDBJ databases">
        <title>Complete Genome Sequence of Leptotrichia wadei Strain JMUB3936.</title>
        <authorList>
            <person name="Watanabe S."/>
            <person name="Cui L."/>
        </authorList>
    </citation>
    <scope>NUCLEOTIDE SEQUENCE [LARGE SCALE GENOMIC DNA]</scope>
    <source>
        <strain evidence="17 18">JMUB3936</strain>
    </source>
</reference>
<keyword evidence="10 15" id="KW-0460">Magnesium</keyword>
<dbReference type="AlphaFoldDB" id="A0A510KS28"/>
<dbReference type="GO" id="GO:0005829">
    <property type="term" value="C:cytosol"/>
    <property type="evidence" value="ECO:0007669"/>
    <property type="project" value="TreeGrafter"/>
</dbReference>
<dbReference type="EMBL" id="AP019841">
    <property type="protein sequence ID" value="BBM54512.1"/>
    <property type="molecule type" value="Genomic_DNA"/>
</dbReference>
<dbReference type="SUPFAM" id="SSF56672">
    <property type="entry name" value="DNA/RNA polymerases"/>
    <property type="match status" value="1"/>
</dbReference>
<comment type="similarity">
    <text evidence="2 15">Belongs to the DNA polymerase type-Y family.</text>
</comment>
<proteinExistence type="inferred from homology"/>
<dbReference type="EC" id="2.7.7.7" evidence="15"/>
<comment type="subcellular location">
    <subcellularLocation>
        <location evidence="1 15">Cytoplasm</location>
    </subcellularLocation>
</comment>
<dbReference type="HAMAP" id="MF_01113">
    <property type="entry name" value="DNApol_IV"/>
    <property type="match status" value="1"/>
</dbReference>
<dbReference type="InterPro" id="IPR022880">
    <property type="entry name" value="DNApol_IV"/>
</dbReference>
<evidence type="ECO:0000313" key="17">
    <source>
        <dbReference type="EMBL" id="BBM54512.1"/>
    </source>
</evidence>
<dbReference type="FunFam" id="3.30.1490.100:FF:000004">
    <property type="entry name" value="DNA polymerase IV"/>
    <property type="match status" value="1"/>
</dbReference>
<comment type="function">
    <text evidence="15">Poorly processive, error-prone DNA polymerase involved in untargeted mutagenesis. Copies undamaged DNA at stalled replication forks, which arise in vivo from mismatched or misaligned primer ends. These misaligned primers can be extended by PolIV. Exhibits no 3'-5' exonuclease (proofreading) activity. May be involved in translesional synthesis, in conjunction with the beta clamp from PolIII.</text>
</comment>
<comment type="subunit">
    <text evidence="15">Monomer.</text>
</comment>
<evidence type="ECO:0000256" key="15">
    <source>
        <dbReference type="HAMAP-Rule" id="MF_01113"/>
    </source>
</evidence>
<gene>
    <name evidence="15" type="primary">dinB</name>
    <name evidence="17" type="ORF">JMUB3936_0796</name>
</gene>
<comment type="cofactor">
    <cofactor evidence="15">
        <name>Mg(2+)</name>
        <dbReference type="ChEBI" id="CHEBI:18420"/>
    </cofactor>
    <text evidence="15">Binds 2 magnesium ions per subunit.</text>
</comment>
<dbReference type="CDD" id="cd03586">
    <property type="entry name" value="PolY_Pol_IV_kappa"/>
    <property type="match status" value="1"/>
</dbReference>
<dbReference type="InterPro" id="IPR017961">
    <property type="entry name" value="DNA_pol_Y-fam_little_finger"/>
</dbReference>
<dbReference type="GO" id="GO:0009432">
    <property type="term" value="P:SOS response"/>
    <property type="evidence" value="ECO:0007669"/>
    <property type="project" value="TreeGrafter"/>
</dbReference>
<dbReference type="GO" id="GO:0042276">
    <property type="term" value="P:error-prone translesion synthesis"/>
    <property type="evidence" value="ECO:0007669"/>
    <property type="project" value="TreeGrafter"/>
</dbReference>
<feature type="site" description="Substrate discrimination" evidence="15">
    <location>
        <position position="16"/>
    </location>
</feature>
<feature type="binding site" evidence="15">
    <location>
        <position position="101"/>
    </location>
    <ligand>
        <name>Mg(2+)</name>
        <dbReference type="ChEBI" id="CHEBI:18420"/>
    </ligand>
</feature>
<name>A0A510KS28_9FUSO</name>
<keyword evidence="5 15" id="KW-0808">Transferase</keyword>
<evidence type="ECO:0000259" key="16">
    <source>
        <dbReference type="PROSITE" id="PS50173"/>
    </source>
</evidence>
<dbReference type="PROSITE" id="PS50173">
    <property type="entry name" value="UMUC"/>
    <property type="match status" value="1"/>
</dbReference>
<dbReference type="GO" id="GO:0006261">
    <property type="term" value="P:DNA-templated DNA replication"/>
    <property type="evidence" value="ECO:0007669"/>
    <property type="project" value="UniProtKB-UniRule"/>
</dbReference>
<dbReference type="OrthoDB" id="9808813at2"/>
<dbReference type="Gene3D" id="3.30.1490.100">
    <property type="entry name" value="DNA polymerase, Y-family, little finger domain"/>
    <property type="match status" value="1"/>
</dbReference>
<dbReference type="Pfam" id="PF21999">
    <property type="entry name" value="IMS_HHH_1"/>
    <property type="match status" value="1"/>
</dbReference>
<dbReference type="PANTHER" id="PTHR11076">
    <property type="entry name" value="DNA REPAIR POLYMERASE UMUC / TRANSFERASE FAMILY MEMBER"/>
    <property type="match status" value="1"/>
</dbReference>
<dbReference type="GO" id="GO:0006281">
    <property type="term" value="P:DNA repair"/>
    <property type="evidence" value="ECO:0007669"/>
    <property type="project" value="UniProtKB-UniRule"/>
</dbReference>
<dbReference type="InterPro" id="IPR043128">
    <property type="entry name" value="Rev_trsase/Diguanyl_cyclase"/>
</dbReference>
<feature type="binding site" evidence="15">
    <location>
        <position position="11"/>
    </location>
    <ligand>
        <name>Mg(2+)</name>
        <dbReference type="ChEBI" id="CHEBI:18420"/>
    </ligand>
</feature>
<evidence type="ECO:0000256" key="13">
    <source>
        <dbReference type="ARBA" id="ARBA00023204"/>
    </source>
</evidence>
<accession>A0A510KS28</accession>
<protein>
    <recommendedName>
        <fullName evidence="15">DNA polymerase IV</fullName>
        <shortName evidence="15">Pol IV</shortName>
        <ecNumber evidence="15">2.7.7.7</ecNumber>
    </recommendedName>
</protein>
<keyword evidence="3 15" id="KW-0515">Mutator protein</keyword>
<evidence type="ECO:0000256" key="6">
    <source>
        <dbReference type="ARBA" id="ARBA00022695"/>
    </source>
</evidence>
<evidence type="ECO:0000256" key="12">
    <source>
        <dbReference type="ARBA" id="ARBA00023125"/>
    </source>
</evidence>
<dbReference type="InterPro" id="IPR001126">
    <property type="entry name" value="UmuC"/>
</dbReference>
<dbReference type="GO" id="GO:0003684">
    <property type="term" value="F:damaged DNA binding"/>
    <property type="evidence" value="ECO:0007669"/>
    <property type="project" value="InterPro"/>
</dbReference>
<dbReference type="NCBIfam" id="NF002677">
    <property type="entry name" value="PRK02406.1"/>
    <property type="match status" value="1"/>
</dbReference>
<keyword evidence="4 15" id="KW-0963">Cytoplasm</keyword>
<dbReference type="Gene3D" id="3.30.70.270">
    <property type="match status" value="1"/>
</dbReference>
<keyword evidence="12 15" id="KW-0238">DNA-binding</keyword>
<dbReference type="SUPFAM" id="SSF100879">
    <property type="entry name" value="Lesion bypass DNA polymerase (Y-family), little finger domain"/>
    <property type="match status" value="1"/>
</dbReference>
<evidence type="ECO:0000256" key="3">
    <source>
        <dbReference type="ARBA" id="ARBA00022457"/>
    </source>
</evidence>
<evidence type="ECO:0000256" key="10">
    <source>
        <dbReference type="ARBA" id="ARBA00022842"/>
    </source>
</evidence>
<evidence type="ECO:0000256" key="4">
    <source>
        <dbReference type="ARBA" id="ARBA00022490"/>
    </source>
</evidence>
<dbReference type="Pfam" id="PF11799">
    <property type="entry name" value="IMS_C"/>
    <property type="match status" value="1"/>
</dbReference>